<accession>A0A0J6YFJ8</accession>
<dbReference type="EMBL" id="DS028097">
    <property type="protein sequence ID" value="KMP07441.1"/>
    <property type="molecule type" value="Genomic_DNA"/>
</dbReference>
<feature type="compositionally biased region" description="Acidic residues" evidence="1">
    <location>
        <begin position="313"/>
        <end position="326"/>
    </location>
</feature>
<dbReference type="PANTHER" id="PTHR28527">
    <property type="entry name" value="MATING-TYPE SWITCHING PROTEIN SWI2-RELATED"/>
    <property type="match status" value="1"/>
</dbReference>
<evidence type="ECO:0000256" key="1">
    <source>
        <dbReference type="SAM" id="MobiDB-lite"/>
    </source>
</evidence>
<proteinExistence type="predicted"/>
<feature type="region of interest" description="Disordered" evidence="1">
    <location>
        <begin position="69"/>
        <end position="107"/>
    </location>
</feature>
<feature type="compositionally biased region" description="Polar residues" evidence="1">
    <location>
        <begin position="163"/>
        <end position="176"/>
    </location>
</feature>
<feature type="region of interest" description="Disordered" evidence="1">
    <location>
        <begin position="30"/>
        <end position="51"/>
    </location>
</feature>
<dbReference type="Gene3D" id="6.10.140.1020">
    <property type="match status" value="1"/>
</dbReference>
<dbReference type="STRING" id="404692.A0A0J6YFJ8"/>
<dbReference type="Proteomes" id="UP000054565">
    <property type="component" value="Unassembled WGS sequence"/>
</dbReference>
<evidence type="ECO:0000313" key="3">
    <source>
        <dbReference type="Proteomes" id="UP000054565"/>
    </source>
</evidence>
<dbReference type="OrthoDB" id="27934at2759"/>
<protein>
    <recommendedName>
        <fullName evidence="4">Swi5-dependent recombination DNA repair protein 1</fullName>
    </recommendedName>
</protein>
<feature type="compositionally biased region" description="Basic and acidic residues" evidence="1">
    <location>
        <begin position="288"/>
        <end position="312"/>
    </location>
</feature>
<name>A0A0J6YFJ8_COCIT</name>
<feature type="compositionally biased region" description="Polar residues" evidence="1">
    <location>
        <begin position="130"/>
        <end position="148"/>
    </location>
</feature>
<evidence type="ECO:0000313" key="2">
    <source>
        <dbReference type="EMBL" id="KMP07441.1"/>
    </source>
</evidence>
<dbReference type="GO" id="GO:0006310">
    <property type="term" value="P:DNA recombination"/>
    <property type="evidence" value="ECO:0007669"/>
    <property type="project" value="TreeGrafter"/>
</dbReference>
<dbReference type="PANTHER" id="PTHR28527:SF1">
    <property type="entry name" value="SWI5-DEPENDENT RECOMBINATION DNA REPAIR PROTEIN 1"/>
    <property type="match status" value="1"/>
</dbReference>
<feature type="compositionally biased region" description="Acidic residues" evidence="1">
    <location>
        <begin position="270"/>
        <end position="287"/>
    </location>
</feature>
<gene>
    <name evidence="2" type="ORF">CIRG_07122</name>
</gene>
<evidence type="ECO:0008006" key="4">
    <source>
        <dbReference type="Google" id="ProtNLM"/>
    </source>
</evidence>
<feature type="region of interest" description="Disordered" evidence="1">
    <location>
        <begin position="127"/>
        <end position="176"/>
    </location>
</feature>
<reference evidence="3" key="1">
    <citation type="journal article" date="2010" name="Genome Res.">
        <title>Population genomic sequencing of Coccidioides fungi reveals recent hybridization and transposon control.</title>
        <authorList>
            <person name="Neafsey D.E."/>
            <person name="Barker B.M."/>
            <person name="Sharpton T.J."/>
            <person name="Stajich J.E."/>
            <person name="Park D.J."/>
            <person name="Whiston E."/>
            <person name="Hung C.-Y."/>
            <person name="McMahan C."/>
            <person name="White J."/>
            <person name="Sykes S."/>
            <person name="Heiman D."/>
            <person name="Young S."/>
            <person name="Zeng Q."/>
            <person name="Abouelleil A."/>
            <person name="Aftuck L."/>
            <person name="Bessette D."/>
            <person name="Brown A."/>
            <person name="FitzGerald M."/>
            <person name="Lui A."/>
            <person name="Macdonald J.P."/>
            <person name="Priest M."/>
            <person name="Orbach M.J."/>
            <person name="Galgiani J.N."/>
            <person name="Kirkland T.N."/>
            <person name="Cole G.T."/>
            <person name="Birren B.W."/>
            <person name="Henn M.R."/>
            <person name="Taylor J.W."/>
            <person name="Rounsley S.D."/>
        </authorList>
    </citation>
    <scope>NUCLEOTIDE SEQUENCE [LARGE SCALE GENOMIC DNA]</scope>
    <source>
        <strain evidence="3">RMSCC 2394</strain>
    </source>
</reference>
<feature type="region of interest" description="Disordered" evidence="1">
    <location>
        <begin position="263"/>
        <end position="327"/>
    </location>
</feature>
<organism evidence="2 3">
    <name type="scientific">Coccidioides immitis RMSCC 2394</name>
    <dbReference type="NCBI Taxonomy" id="404692"/>
    <lineage>
        <taxon>Eukaryota</taxon>
        <taxon>Fungi</taxon>
        <taxon>Dikarya</taxon>
        <taxon>Ascomycota</taxon>
        <taxon>Pezizomycotina</taxon>
        <taxon>Eurotiomycetes</taxon>
        <taxon>Eurotiomycetidae</taxon>
        <taxon>Onygenales</taxon>
        <taxon>Onygenaceae</taxon>
        <taxon>Coccidioides</taxon>
    </lineage>
</organism>
<sequence length="353" mass="39339">MCHYVDNNTKYGVQYGKVFRIVGPAGNNTVSTSYGESHRDAQRSSPRSDSSVELRLAFRNAVQLIPQRSTLSKPFKSPLRRPMTTSDPNVSRGDGNLGNKPESGSPLLERHNAQAVNCGGTRTEAVAVSNEPSTKSASPCDHQSTTTPPKTPRPGSDQIKRAPTTSSAFPNTSQARQHISNLQKQVSSLHAQLSTLRTDLDTATQAIRIEQSNQDPELEGLIYKWQIVAREAAEELFASARERVNRMGGVGVWKDRMRQSKLRRMKWDAEENDTGGTDEDGDEDEGSDLEKDKDARRKEIEGEIEAGEKSDREQEEDDSGEDDETFTMDMMLKNLNVDLKVIGFDKLNQRWID</sequence>
<dbReference type="AlphaFoldDB" id="A0A0J6YFJ8"/>